<reference evidence="3" key="1">
    <citation type="journal article" date="2019" name="Int. J. Syst. Evol. Microbiol.">
        <title>The Global Catalogue of Microorganisms (GCM) 10K type strain sequencing project: providing services to taxonomists for standard genome sequencing and annotation.</title>
        <authorList>
            <consortium name="The Broad Institute Genomics Platform"/>
            <consortium name="The Broad Institute Genome Sequencing Center for Infectious Disease"/>
            <person name="Wu L."/>
            <person name="Ma J."/>
        </authorList>
    </citation>
    <scope>NUCLEOTIDE SEQUENCE [LARGE SCALE GENOMIC DNA]</scope>
    <source>
        <strain evidence="3">JCM 31486</strain>
    </source>
</reference>
<proteinExistence type="predicted"/>
<dbReference type="InterPro" id="IPR007278">
    <property type="entry name" value="DUF397"/>
</dbReference>
<evidence type="ECO:0000313" key="2">
    <source>
        <dbReference type="EMBL" id="MFD1046555.1"/>
    </source>
</evidence>
<organism evidence="2 3">
    <name type="scientific">Kibdelosporangium lantanae</name>
    <dbReference type="NCBI Taxonomy" id="1497396"/>
    <lineage>
        <taxon>Bacteria</taxon>
        <taxon>Bacillati</taxon>
        <taxon>Actinomycetota</taxon>
        <taxon>Actinomycetes</taxon>
        <taxon>Pseudonocardiales</taxon>
        <taxon>Pseudonocardiaceae</taxon>
        <taxon>Kibdelosporangium</taxon>
    </lineage>
</organism>
<protein>
    <submittedName>
        <fullName evidence="2">DUF397 domain-containing protein</fullName>
    </submittedName>
</protein>
<dbReference type="Proteomes" id="UP001597045">
    <property type="component" value="Unassembled WGS sequence"/>
</dbReference>
<sequence>MITDPGSDTGWFTSSYSGSASVNCVEVRLTETVVRVRDSKNRPGPEVHFGPAAWRGFLSVSTSC</sequence>
<feature type="domain" description="DUF397" evidence="1">
    <location>
        <begin position="10"/>
        <end position="59"/>
    </location>
</feature>
<name>A0ABW3MC73_9PSEU</name>
<dbReference type="EMBL" id="JBHTIS010000701">
    <property type="protein sequence ID" value="MFD1046555.1"/>
    <property type="molecule type" value="Genomic_DNA"/>
</dbReference>
<dbReference type="Pfam" id="PF04149">
    <property type="entry name" value="DUF397"/>
    <property type="match status" value="1"/>
</dbReference>
<evidence type="ECO:0000259" key="1">
    <source>
        <dbReference type="Pfam" id="PF04149"/>
    </source>
</evidence>
<comment type="caution">
    <text evidence="2">The sequence shown here is derived from an EMBL/GenBank/DDBJ whole genome shotgun (WGS) entry which is preliminary data.</text>
</comment>
<evidence type="ECO:0000313" key="3">
    <source>
        <dbReference type="Proteomes" id="UP001597045"/>
    </source>
</evidence>
<gene>
    <name evidence="2" type="ORF">ACFQ1S_13830</name>
</gene>
<accession>A0ABW3MC73</accession>
<keyword evidence="3" id="KW-1185">Reference proteome</keyword>